<organism evidence="6 7">
    <name type="scientific">Nonomuraea wenchangensis</name>
    <dbReference type="NCBI Taxonomy" id="568860"/>
    <lineage>
        <taxon>Bacteria</taxon>
        <taxon>Bacillati</taxon>
        <taxon>Actinomycetota</taxon>
        <taxon>Actinomycetes</taxon>
        <taxon>Streptosporangiales</taxon>
        <taxon>Streptosporangiaceae</taxon>
        <taxon>Nonomuraea</taxon>
    </lineage>
</organism>
<feature type="chain" id="PRO_5011772545" evidence="4">
    <location>
        <begin position="25"/>
        <end position="75"/>
    </location>
</feature>
<reference evidence="6 7" key="1">
    <citation type="submission" date="2016-10" db="EMBL/GenBank/DDBJ databases">
        <authorList>
            <person name="de Groot N.N."/>
        </authorList>
    </citation>
    <scope>NUCLEOTIDE SEQUENCE [LARGE SCALE GENOMIC DNA]</scope>
    <source>
        <strain evidence="6 7">CGMCC 4.5598</strain>
    </source>
</reference>
<dbReference type="OrthoDB" id="3544424at2"/>
<keyword evidence="1" id="KW-0134">Cell wall</keyword>
<dbReference type="STRING" id="568860.SAMN05421811_104321"/>
<dbReference type="EMBL" id="FOHX01000004">
    <property type="protein sequence ID" value="SET83533.1"/>
    <property type="molecule type" value="Genomic_DNA"/>
</dbReference>
<feature type="domain" description="Chaplin" evidence="5">
    <location>
        <begin position="30"/>
        <end position="70"/>
    </location>
</feature>
<evidence type="ECO:0000313" key="7">
    <source>
        <dbReference type="Proteomes" id="UP000199361"/>
    </source>
</evidence>
<dbReference type="Pfam" id="PF03777">
    <property type="entry name" value="ChpA-C"/>
    <property type="match status" value="1"/>
</dbReference>
<evidence type="ECO:0000256" key="3">
    <source>
        <dbReference type="ARBA" id="ARBA00023087"/>
    </source>
</evidence>
<evidence type="ECO:0000256" key="4">
    <source>
        <dbReference type="SAM" id="SignalP"/>
    </source>
</evidence>
<keyword evidence="4" id="KW-0732">Signal</keyword>
<name>A0A1I0HKB9_9ACTN</name>
<protein>
    <submittedName>
        <fullName evidence="6">Small secreted domain</fullName>
    </submittedName>
</protein>
<keyword evidence="2" id="KW-0130">Cell adhesion</keyword>
<keyword evidence="3" id="KW-0034">Amyloid</keyword>
<proteinExistence type="predicted"/>
<dbReference type="AlphaFoldDB" id="A0A1I0HKB9"/>
<accession>A0A1I0HKB9</accession>
<dbReference type="Proteomes" id="UP000199361">
    <property type="component" value="Unassembled WGS sequence"/>
</dbReference>
<gene>
    <name evidence="6" type="ORF">SAMN05421811_104321</name>
</gene>
<evidence type="ECO:0000259" key="5">
    <source>
        <dbReference type="PROSITE" id="PS51884"/>
    </source>
</evidence>
<sequence>MLKKTLVLVGAAAALALGAPAAHADITSGNGSILGGNQIRIPVSVPVNVCGNSVAVIGLGISGCKGGAYSHQTSR</sequence>
<feature type="signal peptide" evidence="4">
    <location>
        <begin position="1"/>
        <end position="24"/>
    </location>
</feature>
<dbReference type="RefSeq" id="WP_091081320.1">
    <property type="nucleotide sequence ID" value="NZ_FOHX01000004.1"/>
</dbReference>
<keyword evidence="7" id="KW-1185">Reference proteome</keyword>
<evidence type="ECO:0000256" key="2">
    <source>
        <dbReference type="ARBA" id="ARBA00022889"/>
    </source>
</evidence>
<dbReference type="PROSITE" id="PS51884">
    <property type="entry name" value="CHAPLIN"/>
    <property type="match status" value="1"/>
</dbReference>
<dbReference type="GO" id="GO:0007155">
    <property type="term" value="P:cell adhesion"/>
    <property type="evidence" value="ECO:0007669"/>
    <property type="project" value="UniProtKB-KW"/>
</dbReference>
<keyword evidence="1" id="KW-0964">Secreted</keyword>
<evidence type="ECO:0000256" key="1">
    <source>
        <dbReference type="ARBA" id="ARBA00022512"/>
    </source>
</evidence>
<dbReference type="InterPro" id="IPR005528">
    <property type="entry name" value="ChpA-H"/>
</dbReference>
<evidence type="ECO:0000313" key="6">
    <source>
        <dbReference type="EMBL" id="SET83533.1"/>
    </source>
</evidence>